<protein>
    <submittedName>
        <fullName evidence="1">Uncharacterized protein</fullName>
    </submittedName>
</protein>
<dbReference type="Proteomes" id="UP000799438">
    <property type="component" value="Unassembled WGS sequence"/>
</dbReference>
<dbReference type="GeneID" id="54299223"/>
<organism evidence="1 2">
    <name type="scientific">Aplosporella prunicola CBS 121167</name>
    <dbReference type="NCBI Taxonomy" id="1176127"/>
    <lineage>
        <taxon>Eukaryota</taxon>
        <taxon>Fungi</taxon>
        <taxon>Dikarya</taxon>
        <taxon>Ascomycota</taxon>
        <taxon>Pezizomycotina</taxon>
        <taxon>Dothideomycetes</taxon>
        <taxon>Dothideomycetes incertae sedis</taxon>
        <taxon>Botryosphaeriales</taxon>
        <taxon>Aplosporellaceae</taxon>
        <taxon>Aplosporella</taxon>
    </lineage>
</organism>
<evidence type="ECO:0000313" key="1">
    <source>
        <dbReference type="EMBL" id="KAF2146062.1"/>
    </source>
</evidence>
<dbReference type="RefSeq" id="XP_033401774.1">
    <property type="nucleotide sequence ID" value="XM_033541726.1"/>
</dbReference>
<keyword evidence="2" id="KW-1185">Reference proteome</keyword>
<accession>A0A6A6BPN6</accession>
<sequence>MEKHHSYVFEHALTALTTLYTPQHDIDTLENHGIWRTRTVKVQPCDLTNDVHPLLAYSAFADTPQDLYGSCLPALRLASLFLTEPAYRGWWVKAAYGHSTLSGSGQTVLKLPDLVDLASLSRSTERTLTDLAQYLRIYWTPTGKVVPYMGACEMDRDFRTPGEREYPFVQNSNVCIKLLNDFRESLEREMSVEYTLRLHFRLAVTLVHELAHALVFMRFSEAAGGILHSETDFVCEDGYSWEVFAFGGLITCCSGGYGMDCTPMVFERWSFELAIYMEDAILNATASLESGP</sequence>
<dbReference type="AlphaFoldDB" id="A0A6A6BPN6"/>
<dbReference type="EMBL" id="ML995476">
    <property type="protein sequence ID" value="KAF2146062.1"/>
    <property type="molecule type" value="Genomic_DNA"/>
</dbReference>
<proteinExistence type="predicted"/>
<gene>
    <name evidence="1" type="ORF">K452DRAFT_294670</name>
</gene>
<reference evidence="1" key="1">
    <citation type="journal article" date="2020" name="Stud. Mycol.">
        <title>101 Dothideomycetes genomes: a test case for predicting lifestyles and emergence of pathogens.</title>
        <authorList>
            <person name="Haridas S."/>
            <person name="Albert R."/>
            <person name="Binder M."/>
            <person name="Bloem J."/>
            <person name="Labutti K."/>
            <person name="Salamov A."/>
            <person name="Andreopoulos B."/>
            <person name="Baker S."/>
            <person name="Barry K."/>
            <person name="Bills G."/>
            <person name="Bluhm B."/>
            <person name="Cannon C."/>
            <person name="Castanera R."/>
            <person name="Culley D."/>
            <person name="Daum C."/>
            <person name="Ezra D."/>
            <person name="Gonzalez J."/>
            <person name="Henrissat B."/>
            <person name="Kuo A."/>
            <person name="Liang C."/>
            <person name="Lipzen A."/>
            <person name="Lutzoni F."/>
            <person name="Magnuson J."/>
            <person name="Mondo S."/>
            <person name="Nolan M."/>
            <person name="Ohm R."/>
            <person name="Pangilinan J."/>
            <person name="Park H.-J."/>
            <person name="Ramirez L."/>
            <person name="Alfaro M."/>
            <person name="Sun H."/>
            <person name="Tritt A."/>
            <person name="Yoshinaga Y."/>
            <person name="Zwiers L.-H."/>
            <person name="Turgeon B."/>
            <person name="Goodwin S."/>
            <person name="Spatafora J."/>
            <person name="Crous P."/>
            <person name="Grigoriev I."/>
        </authorList>
    </citation>
    <scope>NUCLEOTIDE SEQUENCE</scope>
    <source>
        <strain evidence="1">CBS 121167</strain>
    </source>
</reference>
<evidence type="ECO:0000313" key="2">
    <source>
        <dbReference type="Proteomes" id="UP000799438"/>
    </source>
</evidence>
<dbReference type="OrthoDB" id="10254945at2759"/>
<name>A0A6A6BPN6_9PEZI</name>